<dbReference type="InterPro" id="IPR006115">
    <property type="entry name" value="6PGDH_NADP-bd"/>
</dbReference>
<evidence type="ECO:0000256" key="1">
    <source>
        <dbReference type="ARBA" id="ARBA00009080"/>
    </source>
</evidence>
<evidence type="ECO:0000259" key="4">
    <source>
        <dbReference type="Pfam" id="PF21761"/>
    </source>
</evidence>
<dbReference type="PANTHER" id="PTHR43580">
    <property type="entry name" value="OXIDOREDUCTASE GLYR1-RELATED"/>
    <property type="match status" value="1"/>
</dbReference>
<evidence type="ECO:0000256" key="2">
    <source>
        <dbReference type="ARBA" id="ARBA00023002"/>
    </source>
</evidence>
<dbReference type="Gene3D" id="3.40.50.720">
    <property type="entry name" value="NAD(P)-binding Rossmann-like Domain"/>
    <property type="match status" value="1"/>
</dbReference>
<proteinExistence type="inferred from homology"/>
<dbReference type="InterPro" id="IPR013328">
    <property type="entry name" value="6PGD_dom2"/>
</dbReference>
<reference evidence="5 6" key="1">
    <citation type="journal article" date="2019" name="Int. J. Syst. Evol. Microbiol.">
        <title>The Global Catalogue of Microorganisms (GCM) 10K type strain sequencing project: providing services to taxonomists for standard genome sequencing and annotation.</title>
        <authorList>
            <consortium name="The Broad Institute Genomics Platform"/>
            <consortium name="The Broad Institute Genome Sequencing Center for Infectious Disease"/>
            <person name="Wu L."/>
            <person name="Ma J."/>
        </authorList>
    </citation>
    <scope>NUCLEOTIDE SEQUENCE [LARGE SCALE GENOMIC DNA]</scope>
    <source>
        <strain evidence="5 6">JCM 14545</strain>
    </source>
</reference>
<dbReference type="InterPro" id="IPR048666">
    <property type="entry name" value="RedAm-like_C"/>
</dbReference>
<comment type="caution">
    <text evidence="5">The sequence shown here is derived from an EMBL/GenBank/DDBJ whole genome shotgun (WGS) entry which is preliminary data.</text>
</comment>
<dbReference type="InterPro" id="IPR015815">
    <property type="entry name" value="HIBADH-related"/>
</dbReference>
<accession>A0ABN2S171</accession>
<dbReference type="PIRSF" id="PIRSF000103">
    <property type="entry name" value="HIBADH"/>
    <property type="match status" value="1"/>
</dbReference>
<name>A0ABN2S171_9PSEU</name>
<keyword evidence="6" id="KW-1185">Reference proteome</keyword>
<dbReference type="Pfam" id="PF21761">
    <property type="entry name" value="RedAm-like_C"/>
    <property type="match status" value="1"/>
</dbReference>
<feature type="domain" description="NADPH-dependent reductive aminase-like C-terminal" evidence="4">
    <location>
        <begin position="165"/>
        <end position="291"/>
    </location>
</feature>
<dbReference type="Pfam" id="PF03446">
    <property type="entry name" value="NAD_binding_2"/>
    <property type="match status" value="1"/>
</dbReference>
<evidence type="ECO:0000313" key="5">
    <source>
        <dbReference type="EMBL" id="GAA1978605.1"/>
    </source>
</evidence>
<dbReference type="InterPro" id="IPR036291">
    <property type="entry name" value="NAD(P)-bd_dom_sf"/>
</dbReference>
<gene>
    <name evidence="5" type="ORF">GCM10009754_63390</name>
</gene>
<protein>
    <submittedName>
        <fullName evidence="5">NAD(P)-binding domain-containing protein</fullName>
    </submittedName>
</protein>
<keyword evidence="2" id="KW-0560">Oxidoreductase</keyword>
<dbReference type="PANTHER" id="PTHR43580:SF2">
    <property type="entry name" value="CYTOKINE-LIKE NUCLEAR FACTOR N-PAC"/>
    <property type="match status" value="1"/>
</dbReference>
<dbReference type="Proteomes" id="UP001501116">
    <property type="component" value="Unassembled WGS sequence"/>
</dbReference>
<sequence length="293" mass="30852">MKMGVEKDPVTVIGLGPMGQAMARAFLKAGHPTTVWNRTASRADAVVAEGAVRARSAAEALAAGRLVVLSLTDYDAMYAILGEVGDALRGRVVVNLSSDTPGRAREATAWFAGHGAEHLAGGIMVPAELVATESSYVFYSGPKAEFDRYEPVLRVLGRPDFRGTDPALGQAFYQAQLHVFLTSLAAYLESVALLGAVGVTAETFQPYVKDLFDTMSYYLPGATKHLDNGDHPGDAANVTMMGATADHIVGAAVEAGIDGRLPAAVKALYDSAIADGRGKESWTSLVEVIRKPA</sequence>
<dbReference type="InterPro" id="IPR051265">
    <property type="entry name" value="HIBADH-related_NP60_sf"/>
</dbReference>
<evidence type="ECO:0000259" key="3">
    <source>
        <dbReference type="Pfam" id="PF03446"/>
    </source>
</evidence>
<organism evidence="5 6">
    <name type="scientific">Amycolatopsis minnesotensis</name>
    <dbReference type="NCBI Taxonomy" id="337894"/>
    <lineage>
        <taxon>Bacteria</taxon>
        <taxon>Bacillati</taxon>
        <taxon>Actinomycetota</taxon>
        <taxon>Actinomycetes</taxon>
        <taxon>Pseudonocardiales</taxon>
        <taxon>Pseudonocardiaceae</taxon>
        <taxon>Amycolatopsis</taxon>
    </lineage>
</organism>
<comment type="similarity">
    <text evidence="1">Belongs to the HIBADH-related family.</text>
</comment>
<dbReference type="EMBL" id="BAAANN010000030">
    <property type="protein sequence ID" value="GAA1978605.1"/>
    <property type="molecule type" value="Genomic_DNA"/>
</dbReference>
<dbReference type="Gene3D" id="1.10.1040.10">
    <property type="entry name" value="N-(1-d-carboxylethyl)-l-norvaline Dehydrogenase, domain 2"/>
    <property type="match status" value="1"/>
</dbReference>
<dbReference type="SUPFAM" id="SSF51735">
    <property type="entry name" value="NAD(P)-binding Rossmann-fold domains"/>
    <property type="match status" value="1"/>
</dbReference>
<evidence type="ECO:0000313" key="6">
    <source>
        <dbReference type="Proteomes" id="UP001501116"/>
    </source>
</evidence>
<feature type="domain" description="6-phosphogluconate dehydrogenase NADP-binding" evidence="3">
    <location>
        <begin position="10"/>
        <end position="158"/>
    </location>
</feature>